<sequence length="70" mass="7750">MKKLQGMKNGFSSLENKQLKDLQSIRGGDDTSRTSNQTLCGNNCSDTEYYKDGTKTMTLYVEGANPTTAY</sequence>
<dbReference type="Proteomes" id="UP001235513">
    <property type="component" value="Unassembled WGS sequence"/>
</dbReference>
<dbReference type="InterPro" id="IPR026437">
    <property type="entry name" value="CxxCx5CxxC_targ"/>
</dbReference>
<evidence type="ECO:0000313" key="3">
    <source>
        <dbReference type="Proteomes" id="UP001235513"/>
    </source>
</evidence>
<gene>
    <name evidence="2" type="ORF">J2T04_002490</name>
</gene>
<evidence type="ECO:0000313" key="2">
    <source>
        <dbReference type="EMBL" id="MDP9960602.1"/>
    </source>
</evidence>
<keyword evidence="3" id="KW-1185">Reference proteome</keyword>
<dbReference type="InterPro" id="IPR025842">
    <property type="entry name" value="Bacteroid_pep"/>
</dbReference>
<comment type="caution">
    <text evidence="2">The sequence shown here is derived from an EMBL/GenBank/DDBJ whole genome shotgun (WGS) entry which is preliminary data.</text>
</comment>
<organism evidence="2 3">
    <name type="scientific">Chryseobacterium lathyri</name>
    <dbReference type="NCBI Taxonomy" id="395933"/>
    <lineage>
        <taxon>Bacteria</taxon>
        <taxon>Pseudomonadati</taxon>
        <taxon>Bacteroidota</taxon>
        <taxon>Flavobacteriia</taxon>
        <taxon>Flavobacteriales</taxon>
        <taxon>Weeksellaceae</taxon>
        <taxon>Chryseobacterium group</taxon>
        <taxon>Chryseobacterium</taxon>
    </lineage>
</organism>
<feature type="region of interest" description="Disordered" evidence="1">
    <location>
        <begin position="1"/>
        <end position="41"/>
    </location>
</feature>
<proteinExistence type="predicted"/>
<reference evidence="2 3" key="1">
    <citation type="submission" date="2023-07" db="EMBL/GenBank/DDBJ databases">
        <title>Sorghum-associated microbial communities from plants grown in Nebraska, USA.</title>
        <authorList>
            <person name="Schachtman D."/>
        </authorList>
    </citation>
    <scope>NUCLEOTIDE SEQUENCE [LARGE SCALE GENOMIC DNA]</scope>
    <source>
        <strain evidence="2 3">CC351</strain>
    </source>
</reference>
<protein>
    <submittedName>
        <fullName evidence="2">Peptide modification target (TIGR04139 family)</fullName>
    </submittedName>
</protein>
<dbReference type="NCBIfam" id="TIGR04139">
    <property type="entry name" value="CxxCx5CxxC_targ"/>
    <property type="match status" value="1"/>
</dbReference>
<accession>A0ABT9SMD0</accession>
<dbReference type="RefSeq" id="WP_306843996.1">
    <property type="nucleotide sequence ID" value="NZ_JAUSRL010000004.1"/>
</dbReference>
<name>A0ABT9SMD0_9FLAO</name>
<evidence type="ECO:0000256" key="1">
    <source>
        <dbReference type="SAM" id="MobiDB-lite"/>
    </source>
</evidence>
<dbReference type="Pfam" id="PF14406">
    <property type="entry name" value="Bacteroid_pep"/>
    <property type="match status" value="1"/>
</dbReference>
<dbReference type="EMBL" id="JAUSRL010000004">
    <property type="protein sequence ID" value="MDP9960602.1"/>
    <property type="molecule type" value="Genomic_DNA"/>
</dbReference>